<evidence type="ECO:0000259" key="4">
    <source>
        <dbReference type="PROSITE" id="PS51733"/>
    </source>
</evidence>
<dbReference type="InterPro" id="IPR008636">
    <property type="entry name" value="Hook_C"/>
</dbReference>
<dbReference type="InterPro" id="IPR004408">
    <property type="entry name" value="Biotin_CoA_COase_ligase"/>
</dbReference>
<dbReference type="InterPro" id="IPR036872">
    <property type="entry name" value="CH_dom_sf"/>
</dbReference>
<dbReference type="Pfam" id="PF03099">
    <property type="entry name" value="BPL_LplA_LipB"/>
    <property type="match status" value="1"/>
</dbReference>
<feature type="coiled-coil region" evidence="3">
    <location>
        <begin position="201"/>
        <end position="235"/>
    </location>
</feature>
<dbReference type="CDD" id="cd16442">
    <property type="entry name" value="BPL"/>
    <property type="match status" value="1"/>
</dbReference>
<keyword evidence="6" id="KW-1185">Reference proteome</keyword>
<dbReference type="GO" id="GO:0008017">
    <property type="term" value="F:microtubule binding"/>
    <property type="evidence" value="ECO:0007669"/>
    <property type="project" value="InterPro"/>
</dbReference>
<proteinExistence type="inferred from homology"/>
<feature type="coiled-coil region" evidence="3">
    <location>
        <begin position="271"/>
        <end position="419"/>
    </location>
</feature>
<keyword evidence="3" id="KW-0175">Coiled coil</keyword>
<dbReference type="Gene3D" id="1.10.418.10">
    <property type="entry name" value="Calponin-like domain"/>
    <property type="match status" value="1"/>
</dbReference>
<dbReference type="EMBL" id="OA882144">
    <property type="protein sequence ID" value="CAD7273199.1"/>
    <property type="molecule type" value="Genomic_DNA"/>
</dbReference>
<dbReference type="SUPFAM" id="SSF55681">
    <property type="entry name" value="Class II aaRS and biotin synthetases"/>
    <property type="match status" value="1"/>
</dbReference>
<keyword evidence="2" id="KW-0436">Ligase</keyword>
<dbReference type="Proteomes" id="UP000678499">
    <property type="component" value="Unassembled WGS sequence"/>
</dbReference>
<dbReference type="GO" id="GO:0031122">
    <property type="term" value="P:cytoplasmic microtubule organization"/>
    <property type="evidence" value="ECO:0007669"/>
    <property type="project" value="InterPro"/>
</dbReference>
<dbReference type="GO" id="GO:0005737">
    <property type="term" value="C:cytoplasm"/>
    <property type="evidence" value="ECO:0007669"/>
    <property type="project" value="TreeGrafter"/>
</dbReference>
<dbReference type="PANTHER" id="PTHR12835">
    <property type="entry name" value="BIOTIN PROTEIN LIGASE"/>
    <property type="match status" value="1"/>
</dbReference>
<gene>
    <name evidence="5" type="ORF">NMOB1V02_LOCUS1098</name>
</gene>
<dbReference type="Pfam" id="PF05622">
    <property type="entry name" value="HOOK"/>
    <property type="match status" value="2"/>
</dbReference>
<dbReference type="OrthoDB" id="10250105at2759"/>
<dbReference type="InterPro" id="IPR043936">
    <property type="entry name" value="HOOK_N"/>
</dbReference>
<feature type="coiled-coil region" evidence="3">
    <location>
        <begin position="464"/>
        <end position="531"/>
    </location>
</feature>
<evidence type="ECO:0000256" key="1">
    <source>
        <dbReference type="ARBA" id="ARBA00009934"/>
    </source>
</evidence>
<dbReference type="Pfam" id="PF19047">
    <property type="entry name" value="HOOK_N"/>
    <property type="match status" value="1"/>
</dbReference>
<sequence length="1452" mass="161563">MAKKEDEWNGLSPHTRCEVLHQWLSDFRMSSPHASLLDLASGEAIAEALCQIDPDFFSPEWFTQISRDVSAENVPLKRRNLKKIVNKIKEGFMERFHFQLVGYQFPREDAILASDELELSKLLQMVLTFAVYCEKQEVFIDKIRQMEEFLQGAIMMAITNIQAHLEQLSYGQMPSLKANYPNASLQLQKAHDEERDLYLMCEELKQSLSQVREDNAKLASERDFLAKKLDELNRMVGGSPQSVPQLKQKIKELEDLLDKEFSGKETLGKSVGELERTNRQLQKTNSRLSEDIRALQDEVDVLREGREKLMTLEKSVATLSYAAEEVGSLRGVIKDLRGQLDEVLKDKIRLEEEAKVVPRIQSELDRVLADNKRLEKQVEDEASFSGRDRQELKQLKQRLEVVEKEKDALVVERSMLQQQVADLEGGGGGGGGGIGGGGLKFGGLLAETDPDTLEIIPIAVREKMLRLEHDVHQQASRIRQLEVELARTPGPVMDDCSARLQDLLDKKDLEIQEMEERYKKYLEKAKVIIRSLDSKHSVTAGGIVSSSSSTPVSSLMELNSLRMQVVQRDKTILALEEELAALKATKEMEERLMTTASRCLPGMSEWGTRRCRDKTPAFRLHSVSSGGGREAVTGVLRAAFKMSVMHARRKASPDAFFFTDILETRARVVFEAVSASLDKERYFLQSMTLDEAVRSPWQKECAFVILWTRKAPEMGDSFSELVPKLRDHLLDGGNVFIRASGGKDFIDVKEALIGTGGDGRFVDTGLNLFPERIVHLDVVSEDSFFLFRDSDADIQDGRNVTVAALNKAGFCCGHEYKEDAVEVEKYEPLAWFSESGALPRGNRFKLETRPFFTGALFSSDKYYAALKTRVIGRDVALTKLVSSTMDVVDDLQVPHGSAVIAELQNSGKGRGGNKWISPLGCAMFSLCLKVDLDSAVFKHASFVQHIAAVAVLKGLRALPLCEDLDVCLKWPNDIYLGDRSKIGGILVKTSVSGSSAVFNIGVGVNFLNELPTTSVKNALGEAGDQLQFEHYFASVFLEFERILEEIAVGNWAVREEYVNSMLMRGSVVEAQVGTGDAATMVAGTVEGIDGHGYLTMRLEHGEILSLFPDGNRFDITKGLIVHKLIDVDGSRENRDTCPCLLHPCLNGGEKQSNFEACLPSESRFGQVLRQQGAIGRSGLECVGESVHLVHQIADEVFAPHAWDPRQDPLAHCVKRYVASNLLRLSSLLKVIQTARPAKPADVESVLLRLETQLRTVVSSCPAVVAGVRDAMNVAKHDLICDTEVRQKALGSPTGALVATELELLAVELGSEYREDVESLRDCVRVLDALLLLQAPTVATGCKADPTTPLSSPSDSTLVLAEAMAKAKTVLQRERESAKQLQETLVAFKHAKAQKDRLLKERAEAVSAMDELICVAANMQKEQASVKETAWREFWTEDEARLELIRDFMSWKQ</sequence>
<dbReference type="GO" id="GO:0030705">
    <property type="term" value="P:cytoskeleton-dependent intracellular transport"/>
    <property type="evidence" value="ECO:0007669"/>
    <property type="project" value="InterPro"/>
</dbReference>
<dbReference type="PANTHER" id="PTHR12835:SF5">
    <property type="entry name" value="BIOTIN--PROTEIN LIGASE"/>
    <property type="match status" value="1"/>
</dbReference>
<evidence type="ECO:0000256" key="2">
    <source>
        <dbReference type="ARBA" id="ARBA00022598"/>
    </source>
</evidence>
<dbReference type="GO" id="GO:0004077">
    <property type="term" value="F:biotin--[biotin carboxyl-carrier protein] ligase activity"/>
    <property type="evidence" value="ECO:0007669"/>
    <property type="project" value="InterPro"/>
</dbReference>
<dbReference type="Gene3D" id="3.30.930.10">
    <property type="entry name" value="Bira Bifunctional Protein, Domain 2"/>
    <property type="match status" value="1"/>
</dbReference>
<accession>A0A7R9G9L9</accession>
<feature type="coiled-coil region" evidence="3">
    <location>
        <begin position="1363"/>
        <end position="1390"/>
    </location>
</feature>
<comment type="similarity">
    <text evidence="1">Belongs to the biotin--protein ligase family.</text>
</comment>
<evidence type="ECO:0000256" key="3">
    <source>
        <dbReference type="SAM" id="Coils"/>
    </source>
</evidence>
<reference evidence="5" key="1">
    <citation type="submission" date="2020-11" db="EMBL/GenBank/DDBJ databases">
        <authorList>
            <person name="Tran Van P."/>
        </authorList>
    </citation>
    <scope>NUCLEOTIDE SEQUENCE</scope>
</reference>
<dbReference type="PROSITE" id="PS51733">
    <property type="entry name" value="BPL_LPL_CATALYTIC"/>
    <property type="match status" value="1"/>
</dbReference>
<evidence type="ECO:0000313" key="6">
    <source>
        <dbReference type="Proteomes" id="UP000678499"/>
    </source>
</evidence>
<feature type="domain" description="BPL/LPL catalytic" evidence="4">
    <location>
        <begin position="860"/>
        <end position="1047"/>
    </location>
</feature>
<evidence type="ECO:0000313" key="5">
    <source>
        <dbReference type="EMBL" id="CAD7273199.1"/>
    </source>
</evidence>
<dbReference type="InterPro" id="IPR004143">
    <property type="entry name" value="BPL_LPL_catalytic"/>
</dbReference>
<organism evidence="5">
    <name type="scientific">Notodromas monacha</name>
    <dbReference type="NCBI Taxonomy" id="399045"/>
    <lineage>
        <taxon>Eukaryota</taxon>
        <taxon>Metazoa</taxon>
        <taxon>Ecdysozoa</taxon>
        <taxon>Arthropoda</taxon>
        <taxon>Crustacea</taxon>
        <taxon>Oligostraca</taxon>
        <taxon>Ostracoda</taxon>
        <taxon>Podocopa</taxon>
        <taxon>Podocopida</taxon>
        <taxon>Cypridocopina</taxon>
        <taxon>Cypridoidea</taxon>
        <taxon>Cyprididae</taxon>
        <taxon>Notodromas</taxon>
    </lineage>
</organism>
<name>A0A7R9G9L9_9CRUS</name>
<dbReference type="NCBIfam" id="TIGR00121">
    <property type="entry name" value="birA_ligase"/>
    <property type="match status" value="1"/>
</dbReference>
<protein>
    <recommendedName>
        <fullName evidence="4">BPL/LPL catalytic domain-containing protein</fullName>
    </recommendedName>
</protein>
<dbReference type="SUPFAM" id="SSF116907">
    <property type="entry name" value="Hook domain"/>
    <property type="match status" value="1"/>
</dbReference>
<dbReference type="InterPro" id="IPR045864">
    <property type="entry name" value="aa-tRNA-synth_II/BPL/LPL"/>
</dbReference>
<dbReference type="EMBL" id="CAJPEX010000107">
    <property type="protein sequence ID" value="CAG0913351.1"/>
    <property type="molecule type" value="Genomic_DNA"/>
</dbReference>